<sequence>MLLSVIIVNYNVKYFLEYCLFSVEKAMKNIEGEIFVVDNNSTDGSRDFFENNFPQVKFIWNIKNEGFAKANNMALKMASGDYILFLNPDTIVPEDCFEKCISFIQSKNNSIACGVKMIDGSGKFLKESKRAFPSPLTSLYKLSGLARFFPRSKLFSKYHLGYLDENVNHEVDVLAGAFMIIPKKILDTVGGFDESFFMYGEDIDLSYRIQKAGYKNFYFAESCIIHFKGESTKKGSLNYVKMFYKAMSVFVKKHYGGTSAGLFNFFIQVAIFFRAALSVTARFFRRSKAVDNCLNAEISNAIIAGSREDFNDLSVLFQTCGINKRAVGHILAEVLADPEQKAFSNKMVEIISAKKANEIIFCEGQLSFKKIISILPYIPQQIDIIFFAAKLHSLISSSNKNEAGNFTLKENK</sequence>
<dbReference type="Proteomes" id="UP000326903">
    <property type="component" value="Unassembled WGS sequence"/>
</dbReference>
<dbReference type="EMBL" id="VYQF01000001">
    <property type="protein sequence ID" value="KAA9042000.1"/>
    <property type="molecule type" value="Genomic_DNA"/>
</dbReference>
<keyword evidence="1" id="KW-0472">Membrane</keyword>
<evidence type="ECO:0000313" key="4">
    <source>
        <dbReference type="Proteomes" id="UP000326903"/>
    </source>
</evidence>
<dbReference type="SUPFAM" id="SSF53448">
    <property type="entry name" value="Nucleotide-diphospho-sugar transferases"/>
    <property type="match status" value="1"/>
</dbReference>
<dbReference type="GO" id="GO:0016740">
    <property type="term" value="F:transferase activity"/>
    <property type="evidence" value="ECO:0007669"/>
    <property type="project" value="UniProtKB-KW"/>
</dbReference>
<dbReference type="Pfam" id="PF00535">
    <property type="entry name" value="Glycos_transf_2"/>
    <property type="match status" value="1"/>
</dbReference>
<dbReference type="PANTHER" id="PTHR43179:SF7">
    <property type="entry name" value="RHAMNOSYLTRANSFERASE WBBL"/>
    <property type="match status" value="1"/>
</dbReference>
<evidence type="ECO:0000313" key="3">
    <source>
        <dbReference type="EMBL" id="KAA9042000.1"/>
    </source>
</evidence>
<dbReference type="RefSeq" id="WP_150414129.1">
    <property type="nucleotide sequence ID" value="NZ_VYQF01000001.1"/>
</dbReference>
<keyword evidence="3" id="KW-0808">Transferase</keyword>
<name>A0A5J5ILX6_9BACT</name>
<feature type="domain" description="Glycosyltransferase 2-like" evidence="2">
    <location>
        <begin position="4"/>
        <end position="150"/>
    </location>
</feature>
<dbReference type="CDD" id="cd04186">
    <property type="entry name" value="GT_2_like_c"/>
    <property type="match status" value="1"/>
</dbReference>
<comment type="caution">
    <text evidence="3">The sequence shown here is derived from an EMBL/GenBank/DDBJ whole genome shotgun (WGS) entry which is preliminary data.</text>
</comment>
<protein>
    <submittedName>
        <fullName evidence="3">Glycosyltransferase family 2 protein</fullName>
    </submittedName>
</protein>
<feature type="transmembrane region" description="Helical" evidence="1">
    <location>
        <begin position="255"/>
        <end position="277"/>
    </location>
</feature>
<evidence type="ECO:0000256" key="1">
    <source>
        <dbReference type="SAM" id="Phobius"/>
    </source>
</evidence>
<organism evidence="3 4">
    <name type="scientific">Ginsengibacter hankyongi</name>
    <dbReference type="NCBI Taxonomy" id="2607284"/>
    <lineage>
        <taxon>Bacteria</taxon>
        <taxon>Pseudomonadati</taxon>
        <taxon>Bacteroidota</taxon>
        <taxon>Chitinophagia</taxon>
        <taxon>Chitinophagales</taxon>
        <taxon>Chitinophagaceae</taxon>
        <taxon>Ginsengibacter</taxon>
    </lineage>
</organism>
<keyword evidence="1" id="KW-0812">Transmembrane</keyword>
<dbReference type="InterPro" id="IPR029044">
    <property type="entry name" value="Nucleotide-diphossugar_trans"/>
</dbReference>
<accession>A0A5J5ILX6</accession>
<dbReference type="PANTHER" id="PTHR43179">
    <property type="entry name" value="RHAMNOSYLTRANSFERASE WBBL"/>
    <property type="match status" value="1"/>
</dbReference>
<keyword evidence="1" id="KW-1133">Transmembrane helix</keyword>
<evidence type="ECO:0000259" key="2">
    <source>
        <dbReference type="Pfam" id="PF00535"/>
    </source>
</evidence>
<reference evidence="3 4" key="1">
    <citation type="submission" date="2019-09" db="EMBL/GenBank/DDBJ databases">
        <title>Draft genome sequence of Ginsengibacter sp. BR5-29.</title>
        <authorList>
            <person name="Im W.-T."/>
        </authorList>
    </citation>
    <scope>NUCLEOTIDE SEQUENCE [LARGE SCALE GENOMIC DNA]</scope>
    <source>
        <strain evidence="3 4">BR5-29</strain>
    </source>
</reference>
<dbReference type="AlphaFoldDB" id="A0A5J5ILX6"/>
<gene>
    <name evidence="3" type="ORF">FW778_08285</name>
</gene>
<proteinExistence type="predicted"/>
<keyword evidence="4" id="KW-1185">Reference proteome</keyword>
<dbReference type="InterPro" id="IPR001173">
    <property type="entry name" value="Glyco_trans_2-like"/>
</dbReference>
<dbReference type="Gene3D" id="3.90.550.10">
    <property type="entry name" value="Spore Coat Polysaccharide Biosynthesis Protein SpsA, Chain A"/>
    <property type="match status" value="1"/>
</dbReference>